<protein>
    <submittedName>
        <fullName evidence="12">Putative pheromone receptor</fullName>
    </submittedName>
</protein>
<feature type="compositionally biased region" description="Pro residues" evidence="10">
    <location>
        <begin position="445"/>
        <end position="479"/>
    </location>
</feature>
<feature type="transmembrane region" description="Helical" evidence="11">
    <location>
        <begin position="115"/>
        <end position="134"/>
    </location>
</feature>
<comment type="similarity">
    <text evidence="2">Belongs to the G-protein coupled receptor 4 family.</text>
</comment>
<feature type="transmembrane region" description="Helical" evidence="11">
    <location>
        <begin position="38"/>
        <end position="56"/>
    </location>
</feature>
<comment type="subcellular location">
    <subcellularLocation>
        <location evidence="1">Membrane</location>
        <topology evidence="1">Multi-pass membrane protein</topology>
    </subcellularLocation>
</comment>
<keyword evidence="8 12" id="KW-0675">Receptor</keyword>
<dbReference type="GO" id="GO:0005886">
    <property type="term" value="C:plasma membrane"/>
    <property type="evidence" value="ECO:0007669"/>
    <property type="project" value="TreeGrafter"/>
</dbReference>
<evidence type="ECO:0000256" key="11">
    <source>
        <dbReference type="SAM" id="Phobius"/>
    </source>
</evidence>
<dbReference type="PRINTS" id="PR00901">
    <property type="entry name" value="PHEROMONEBAR"/>
</dbReference>
<dbReference type="PANTHER" id="PTHR28097">
    <property type="entry name" value="PHEROMONE A FACTOR RECEPTOR"/>
    <property type="match status" value="1"/>
</dbReference>
<feature type="transmembrane region" description="Helical" evidence="11">
    <location>
        <begin position="6"/>
        <end position="26"/>
    </location>
</feature>
<feature type="region of interest" description="Disordered" evidence="10">
    <location>
        <begin position="320"/>
        <end position="384"/>
    </location>
</feature>
<dbReference type="AlphaFoldDB" id="A0A1B2U705"/>
<dbReference type="InterPro" id="IPR001499">
    <property type="entry name" value="GPCR_STE3"/>
</dbReference>
<feature type="transmembrane region" description="Helical" evidence="11">
    <location>
        <begin position="272"/>
        <end position="291"/>
    </location>
</feature>
<gene>
    <name evidence="12" type="primary">STE3.7</name>
</gene>
<dbReference type="CDD" id="cd14966">
    <property type="entry name" value="7tmD_STE3"/>
    <property type="match status" value="1"/>
</dbReference>
<evidence type="ECO:0000256" key="4">
    <source>
        <dbReference type="ARBA" id="ARBA00022692"/>
    </source>
</evidence>
<evidence type="ECO:0000256" key="9">
    <source>
        <dbReference type="ARBA" id="ARBA00023224"/>
    </source>
</evidence>
<feature type="transmembrane region" description="Helical" evidence="11">
    <location>
        <begin position="159"/>
        <end position="184"/>
    </location>
</feature>
<dbReference type="GO" id="GO:0004934">
    <property type="term" value="F:mating-type alpha-factor pheromone receptor activity"/>
    <property type="evidence" value="ECO:0007669"/>
    <property type="project" value="InterPro"/>
</dbReference>
<evidence type="ECO:0000256" key="8">
    <source>
        <dbReference type="ARBA" id="ARBA00023170"/>
    </source>
</evidence>
<name>A0A1B2U705_FLAVE</name>
<dbReference type="PANTHER" id="PTHR28097:SF1">
    <property type="entry name" value="PHEROMONE A FACTOR RECEPTOR"/>
    <property type="match status" value="1"/>
</dbReference>
<dbReference type="GO" id="GO:0000750">
    <property type="term" value="P:pheromone-dependent signal transduction involved in conjugation with cellular fusion"/>
    <property type="evidence" value="ECO:0007669"/>
    <property type="project" value="TreeGrafter"/>
</dbReference>
<organism evidence="12">
    <name type="scientific">Flammulina velutipes</name>
    <name type="common">Agaricus velutipes</name>
    <dbReference type="NCBI Taxonomy" id="38945"/>
    <lineage>
        <taxon>Eukaryota</taxon>
        <taxon>Fungi</taxon>
        <taxon>Dikarya</taxon>
        <taxon>Basidiomycota</taxon>
        <taxon>Agaricomycotina</taxon>
        <taxon>Agaricomycetes</taxon>
        <taxon>Agaricomycetidae</taxon>
        <taxon>Agaricales</taxon>
        <taxon>Marasmiineae</taxon>
        <taxon>Physalacriaceae</taxon>
        <taxon>Flammulina</taxon>
    </lineage>
</organism>
<evidence type="ECO:0000256" key="5">
    <source>
        <dbReference type="ARBA" id="ARBA00022989"/>
    </source>
</evidence>
<evidence type="ECO:0000313" key="12">
    <source>
        <dbReference type="EMBL" id="AOC97513.1"/>
    </source>
</evidence>
<dbReference type="Pfam" id="PF02076">
    <property type="entry name" value="STE3"/>
    <property type="match status" value="1"/>
</dbReference>
<keyword evidence="4 11" id="KW-0812">Transmembrane</keyword>
<keyword evidence="5 11" id="KW-1133">Transmembrane helix</keyword>
<reference evidence="12" key="1">
    <citation type="submission" date="2016-03" db="EMBL/GenBank/DDBJ databases">
        <title>Screening and functional analysis of regulators involved in fruiting body formation of Flammulina velutipes.</title>
        <authorList>
            <person name="Wang W."/>
            <person name="Xie B."/>
            <person name="van Peer A.F."/>
        </authorList>
    </citation>
    <scope>NUCLEOTIDE SEQUENCE</scope>
    <source>
        <strain evidence="12">Fv25-3</strain>
    </source>
</reference>
<dbReference type="PRINTS" id="PR00899">
    <property type="entry name" value="GPCRSTE3"/>
</dbReference>
<keyword evidence="3" id="KW-0589">Pheromone response</keyword>
<evidence type="ECO:0000256" key="10">
    <source>
        <dbReference type="SAM" id="MobiDB-lite"/>
    </source>
</evidence>
<evidence type="ECO:0000256" key="7">
    <source>
        <dbReference type="ARBA" id="ARBA00023136"/>
    </source>
</evidence>
<dbReference type="InterPro" id="IPR000481">
    <property type="entry name" value="GPCR_Pheromne_B_alpha_rcpt"/>
</dbReference>
<keyword evidence="9" id="KW-0807">Transducer</keyword>
<evidence type="ECO:0000256" key="3">
    <source>
        <dbReference type="ARBA" id="ARBA00022507"/>
    </source>
</evidence>
<feature type="compositionally biased region" description="Low complexity" evidence="10">
    <location>
        <begin position="480"/>
        <end position="489"/>
    </location>
</feature>
<accession>A0A1B2U705</accession>
<dbReference type="EMBL" id="KU882136">
    <property type="protein sequence ID" value="AOC97513.1"/>
    <property type="molecule type" value="Genomic_DNA"/>
</dbReference>
<evidence type="ECO:0000256" key="2">
    <source>
        <dbReference type="ARBA" id="ARBA00011085"/>
    </source>
</evidence>
<feature type="region of interest" description="Disordered" evidence="10">
    <location>
        <begin position="424"/>
        <end position="516"/>
    </location>
</feature>
<proteinExistence type="inferred from homology"/>
<evidence type="ECO:0000256" key="1">
    <source>
        <dbReference type="ARBA" id="ARBA00004141"/>
    </source>
</evidence>
<evidence type="ECO:0000256" key="6">
    <source>
        <dbReference type="ARBA" id="ARBA00023040"/>
    </source>
</evidence>
<sequence length="516" mass="57970">MADPTYPLFPLFSFLGFILSIIPLPWHLQAWNSGTCAFMLWSGSLCLVRFVNAIVWKGNMNNVAPIWCDISTQIMLASNIGTPASILCISRRLYKITSIQAVSVTRKDKRRDIMIDIGIAVGIPLVVLALHTVVHAHRFDILEDVGCFPVTYATALSYVFYYAWPIILGSISFVYSGLTLRSFFVRRVQFTSLLNSTNSINMNRYVRLMMLSICDMAFTVPLAIYVMYIDTTGIPLAPWISWEETHYHWNRVEVFPASMWRGVKESQITVELTRWLPVFCAFLFFALFGFASEATKNYKKVFWAVSKRVGYRPKPTAPKFTMPSWNNRKPTNKTDSQATLPVYSVSHPPPKRKGSSFCSPGDESLEMGPYSPGTEKSAPPMYTSSYDGNSVYDAATTSASHQGYTPSLDVEIASSRFTIGDEVEEVDISEPRAGSPIHFEDDFKPLPPLPSPLPPHSHPLPPHSHPLPPHSHQRPPSPSPFSFSPYLPLRHATSMPLPERPREGSITVLVETRIDR</sequence>
<feature type="compositionally biased region" description="Polar residues" evidence="10">
    <location>
        <begin position="323"/>
        <end position="339"/>
    </location>
</feature>
<keyword evidence="7 11" id="KW-0472">Membrane</keyword>
<feature type="transmembrane region" description="Helical" evidence="11">
    <location>
        <begin position="205"/>
        <end position="228"/>
    </location>
</feature>
<keyword evidence="6" id="KW-0297">G-protein coupled receptor</keyword>